<name>A0A0F9A9U1_9ZZZZ</name>
<reference evidence="1" key="1">
    <citation type="journal article" date="2015" name="Nature">
        <title>Complex archaea that bridge the gap between prokaryotes and eukaryotes.</title>
        <authorList>
            <person name="Spang A."/>
            <person name="Saw J.H."/>
            <person name="Jorgensen S.L."/>
            <person name="Zaremba-Niedzwiedzka K."/>
            <person name="Martijn J."/>
            <person name="Lind A.E."/>
            <person name="van Eijk R."/>
            <person name="Schleper C."/>
            <person name="Guy L."/>
            <person name="Ettema T.J."/>
        </authorList>
    </citation>
    <scope>NUCLEOTIDE SEQUENCE</scope>
</reference>
<feature type="non-terminal residue" evidence="1">
    <location>
        <position position="73"/>
    </location>
</feature>
<gene>
    <name evidence="1" type="ORF">LCGC14_2677880</name>
</gene>
<dbReference type="AlphaFoldDB" id="A0A0F9A9U1"/>
<accession>A0A0F9A9U1</accession>
<sequence>MSRLFLADLQTVAQAVYDLAGAEETHYSSAARKVLEDVVTISAAIRHELAVKGLAAEAAGLAANLRRGLSPSG</sequence>
<comment type="caution">
    <text evidence="1">The sequence shown here is derived from an EMBL/GenBank/DDBJ whole genome shotgun (WGS) entry which is preliminary data.</text>
</comment>
<proteinExistence type="predicted"/>
<dbReference type="EMBL" id="LAZR01047133">
    <property type="protein sequence ID" value="KKK94930.1"/>
    <property type="molecule type" value="Genomic_DNA"/>
</dbReference>
<evidence type="ECO:0000313" key="1">
    <source>
        <dbReference type="EMBL" id="KKK94930.1"/>
    </source>
</evidence>
<organism evidence="1">
    <name type="scientific">marine sediment metagenome</name>
    <dbReference type="NCBI Taxonomy" id="412755"/>
    <lineage>
        <taxon>unclassified sequences</taxon>
        <taxon>metagenomes</taxon>
        <taxon>ecological metagenomes</taxon>
    </lineage>
</organism>
<protein>
    <submittedName>
        <fullName evidence="1">Uncharacterized protein</fullName>
    </submittedName>
</protein>